<gene>
    <name evidence="2" type="ORF">C8F04DRAFT_1266465</name>
</gene>
<dbReference type="Proteomes" id="UP001218188">
    <property type="component" value="Unassembled WGS sequence"/>
</dbReference>
<comment type="caution">
    <text evidence="2">The sequence shown here is derived from an EMBL/GenBank/DDBJ whole genome shotgun (WGS) entry which is preliminary data.</text>
</comment>
<proteinExistence type="predicted"/>
<name>A0AAD6SI08_9AGAR</name>
<dbReference type="InterPro" id="IPR054464">
    <property type="entry name" value="ULD_fung"/>
</dbReference>
<dbReference type="AlphaFoldDB" id="A0AAD6SI08"/>
<reference evidence="2" key="1">
    <citation type="submission" date="2023-03" db="EMBL/GenBank/DDBJ databases">
        <title>Massive genome expansion in bonnet fungi (Mycena s.s.) driven by repeated elements and novel gene families across ecological guilds.</title>
        <authorList>
            <consortium name="Lawrence Berkeley National Laboratory"/>
            <person name="Harder C.B."/>
            <person name="Miyauchi S."/>
            <person name="Viragh M."/>
            <person name="Kuo A."/>
            <person name="Thoen E."/>
            <person name="Andreopoulos B."/>
            <person name="Lu D."/>
            <person name="Skrede I."/>
            <person name="Drula E."/>
            <person name="Henrissat B."/>
            <person name="Morin E."/>
            <person name="Kohler A."/>
            <person name="Barry K."/>
            <person name="LaButti K."/>
            <person name="Morin E."/>
            <person name="Salamov A."/>
            <person name="Lipzen A."/>
            <person name="Mereny Z."/>
            <person name="Hegedus B."/>
            <person name="Baldrian P."/>
            <person name="Stursova M."/>
            <person name="Weitz H."/>
            <person name="Taylor A."/>
            <person name="Grigoriev I.V."/>
            <person name="Nagy L.G."/>
            <person name="Martin F."/>
            <person name="Kauserud H."/>
        </authorList>
    </citation>
    <scope>NUCLEOTIDE SEQUENCE</scope>
    <source>
        <strain evidence="2">CBHHK200</strain>
    </source>
</reference>
<organism evidence="2 3">
    <name type="scientific">Mycena alexandri</name>
    <dbReference type="NCBI Taxonomy" id="1745969"/>
    <lineage>
        <taxon>Eukaryota</taxon>
        <taxon>Fungi</taxon>
        <taxon>Dikarya</taxon>
        <taxon>Basidiomycota</taxon>
        <taxon>Agaricomycotina</taxon>
        <taxon>Agaricomycetes</taxon>
        <taxon>Agaricomycetidae</taxon>
        <taxon>Agaricales</taxon>
        <taxon>Marasmiineae</taxon>
        <taxon>Mycenaceae</taxon>
        <taxon>Mycena</taxon>
    </lineage>
</organism>
<keyword evidence="3" id="KW-1185">Reference proteome</keyword>
<protein>
    <recommendedName>
        <fullName evidence="1">Ubiquitin-like domain-containing protein</fullName>
    </recommendedName>
</protein>
<evidence type="ECO:0000313" key="3">
    <source>
        <dbReference type="Proteomes" id="UP001218188"/>
    </source>
</evidence>
<sequence length="313" mass="35326">MDSVENSLKFSLLRCHLKKVVSTTPGPSLLQKDEIILLKRQLMDQKAMISMVLALFAPVIKPTYTTLERVEKPTNQQQVALVAMQCSIQQLPPKLTVTILRLAAVELKNRRWESGGNTHKVIWFVDAVGNKLPIPIEFCINRATLEGLLRVYFKDRAGNRYIEDGRCELAEEINDQVTGIKDWAVNIRPGMTLTTRMIYVSWNEHPGEVCASCRRTVPIQDSSGFTCAFCGTMTPNSGAPMCASPEPPPDEQFIRRFLVRKTGARSAYLPGQRVSSWDALGNVVYAIVQRFELERTTVYKVHRESDGKEMRLP</sequence>
<feature type="domain" description="Ubiquitin-like" evidence="1">
    <location>
        <begin position="120"/>
        <end position="198"/>
    </location>
</feature>
<dbReference type="Pfam" id="PF22893">
    <property type="entry name" value="ULD_2"/>
    <property type="match status" value="1"/>
</dbReference>
<evidence type="ECO:0000259" key="1">
    <source>
        <dbReference type="Pfam" id="PF22893"/>
    </source>
</evidence>
<accession>A0AAD6SI08</accession>
<evidence type="ECO:0000313" key="2">
    <source>
        <dbReference type="EMBL" id="KAJ7027869.1"/>
    </source>
</evidence>
<dbReference type="EMBL" id="JARJCM010000118">
    <property type="protein sequence ID" value="KAJ7027869.1"/>
    <property type="molecule type" value="Genomic_DNA"/>
</dbReference>